<accession>A0A368K0E9</accession>
<feature type="chain" id="PRO_5016760091" description="TNase-like domain-containing protein" evidence="1">
    <location>
        <begin position="32"/>
        <end position="179"/>
    </location>
</feature>
<dbReference type="InterPro" id="IPR016071">
    <property type="entry name" value="Staphylococal_nuclease_OB-fold"/>
</dbReference>
<dbReference type="AlphaFoldDB" id="A0A368K0E9"/>
<evidence type="ECO:0000256" key="1">
    <source>
        <dbReference type="SAM" id="SignalP"/>
    </source>
</evidence>
<dbReference type="PANTHER" id="PTHR12302">
    <property type="entry name" value="EBNA2 BINDING PROTEIN P100"/>
    <property type="match status" value="1"/>
</dbReference>
<dbReference type="Pfam" id="PF00565">
    <property type="entry name" value="SNase"/>
    <property type="match status" value="1"/>
</dbReference>
<keyword evidence="1" id="KW-0732">Signal</keyword>
<dbReference type="EMBL" id="QOZG01000037">
    <property type="protein sequence ID" value="RCS21440.1"/>
    <property type="molecule type" value="Genomic_DNA"/>
</dbReference>
<dbReference type="OrthoDB" id="7922211at2"/>
<dbReference type="Proteomes" id="UP000253420">
    <property type="component" value="Unassembled WGS sequence"/>
</dbReference>
<keyword evidence="4" id="KW-1185">Reference proteome</keyword>
<comment type="caution">
    <text evidence="3">The sequence shown here is derived from an EMBL/GenBank/DDBJ whole genome shotgun (WGS) entry which is preliminary data.</text>
</comment>
<dbReference type="SUPFAM" id="SSF50199">
    <property type="entry name" value="Staphylococcal nuclease"/>
    <property type="match status" value="1"/>
</dbReference>
<feature type="domain" description="TNase-like" evidence="2">
    <location>
        <begin position="45"/>
        <end position="167"/>
    </location>
</feature>
<feature type="signal peptide" evidence="1">
    <location>
        <begin position="1"/>
        <end position="31"/>
    </location>
</feature>
<evidence type="ECO:0000313" key="3">
    <source>
        <dbReference type="EMBL" id="RCS21440.1"/>
    </source>
</evidence>
<evidence type="ECO:0000313" key="4">
    <source>
        <dbReference type="Proteomes" id="UP000253420"/>
    </source>
</evidence>
<dbReference type="SMART" id="SM00318">
    <property type="entry name" value="SNc"/>
    <property type="match status" value="1"/>
</dbReference>
<proteinExistence type="predicted"/>
<dbReference type="PANTHER" id="PTHR12302:SF26">
    <property type="entry name" value="BLR1266 PROTEIN"/>
    <property type="match status" value="1"/>
</dbReference>
<dbReference type="InterPro" id="IPR035437">
    <property type="entry name" value="SNase_OB-fold_sf"/>
</dbReference>
<gene>
    <name evidence="3" type="ORF">DUT91_24060</name>
</gene>
<reference evidence="3 4" key="1">
    <citation type="submission" date="2018-07" db="EMBL/GenBank/DDBJ databases">
        <title>The draft genome of Phyllobacterium salinisoli.</title>
        <authorList>
            <person name="Liu L."/>
            <person name="Li L."/>
            <person name="Zhang X."/>
            <person name="Liang L."/>
        </authorList>
    </citation>
    <scope>NUCLEOTIDE SEQUENCE [LARGE SCALE GENOMIC DNA]</scope>
    <source>
        <strain evidence="3 4">LLAN61</strain>
    </source>
</reference>
<sequence>MLNMPALPASFARSLAAALIVAALLPAPAYAGAGPFALDNISVEVVDGDTLRLVGSRQLIRLFGVDACEFDQEAWTQEGQAVNCSSPAVKALRLWTSHRRVSCLIRSTDRYGRLLGVCQSDQIADFSAELIARGLALAYRYRARAVSAEYEQLEQQAKSEDRGLWELAFDEPWIHRRQK</sequence>
<name>A0A368K0E9_9HYPH</name>
<evidence type="ECO:0000259" key="2">
    <source>
        <dbReference type="PROSITE" id="PS50830"/>
    </source>
</evidence>
<organism evidence="3 4">
    <name type="scientific">Phyllobacterium salinisoli</name>
    <dbReference type="NCBI Taxonomy" id="1899321"/>
    <lineage>
        <taxon>Bacteria</taxon>
        <taxon>Pseudomonadati</taxon>
        <taxon>Pseudomonadota</taxon>
        <taxon>Alphaproteobacteria</taxon>
        <taxon>Hyphomicrobiales</taxon>
        <taxon>Phyllobacteriaceae</taxon>
        <taxon>Phyllobacterium</taxon>
    </lineage>
</organism>
<protein>
    <recommendedName>
        <fullName evidence="2">TNase-like domain-containing protein</fullName>
    </recommendedName>
</protein>
<dbReference type="PROSITE" id="PS50830">
    <property type="entry name" value="TNASE_3"/>
    <property type="match status" value="1"/>
</dbReference>
<dbReference type="Gene3D" id="2.40.50.90">
    <property type="match status" value="1"/>
</dbReference>